<protein>
    <submittedName>
        <fullName evidence="1">Uncharacterized protein</fullName>
    </submittedName>
</protein>
<accession>A0ABT5MIK1</accession>
<reference evidence="1 2" key="1">
    <citation type="submission" date="2023-02" db="EMBL/GenBank/DDBJ databases">
        <title>Bacterial whole genome sequence for Curvibacter sp. HBC28.</title>
        <authorList>
            <person name="Le V."/>
            <person name="Ko S.-R."/>
            <person name="Ahn C.-Y."/>
            <person name="Oh H.-M."/>
        </authorList>
    </citation>
    <scope>NUCLEOTIDE SEQUENCE [LARGE SCALE GENOMIC DNA]</scope>
    <source>
        <strain evidence="1 2">HBC28</strain>
    </source>
</reference>
<name>A0ABT5MIK1_9BURK</name>
<dbReference type="RefSeq" id="WP_273928171.1">
    <property type="nucleotide sequence ID" value="NZ_JAQSIN010000003.1"/>
</dbReference>
<gene>
    <name evidence="1" type="ORF">PSQ39_17390</name>
</gene>
<organism evidence="1 2">
    <name type="scientific">Curvibacter microcysteis</name>
    <dbReference type="NCBI Taxonomy" id="3026419"/>
    <lineage>
        <taxon>Bacteria</taxon>
        <taxon>Pseudomonadati</taxon>
        <taxon>Pseudomonadota</taxon>
        <taxon>Betaproteobacteria</taxon>
        <taxon>Burkholderiales</taxon>
        <taxon>Comamonadaceae</taxon>
        <taxon>Curvibacter</taxon>
    </lineage>
</organism>
<comment type="caution">
    <text evidence="1">The sequence shown here is derived from an EMBL/GenBank/DDBJ whole genome shotgun (WGS) entry which is preliminary data.</text>
</comment>
<keyword evidence="2" id="KW-1185">Reference proteome</keyword>
<dbReference type="Proteomes" id="UP001528672">
    <property type="component" value="Unassembled WGS sequence"/>
</dbReference>
<sequence length="79" mass="9214">MNAIQLQRNLKRATIFVTKIRRNPNDTIFDLNCGAQVTVYHSTGVVVVRGKIKSYYQWDAIAALEQVLPYNTRWNHTYE</sequence>
<evidence type="ECO:0000313" key="2">
    <source>
        <dbReference type="Proteomes" id="UP001528672"/>
    </source>
</evidence>
<evidence type="ECO:0000313" key="1">
    <source>
        <dbReference type="EMBL" id="MDD0816417.1"/>
    </source>
</evidence>
<proteinExistence type="predicted"/>
<dbReference type="EMBL" id="JAQSIO010000007">
    <property type="protein sequence ID" value="MDD0816417.1"/>
    <property type="molecule type" value="Genomic_DNA"/>
</dbReference>